<keyword evidence="6 7" id="KW-0472">Membrane</keyword>
<dbReference type="RefSeq" id="WP_090080076.1">
    <property type="nucleotide sequence ID" value="NZ_FOQT01000003.1"/>
</dbReference>
<keyword evidence="9" id="KW-0645">Protease</keyword>
<gene>
    <name evidence="9" type="ORF">SAMN05443292_1948</name>
</gene>
<evidence type="ECO:0000256" key="1">
    <source>
        <dbReference type="ARBA" id="ARBA00004141"/>
    </source>
</evidence>
<keyword evidence="5 7" id="KW-1133">Transmembrane helix</keyword>
<evidence type="ECO:0000256" key="3">
    <source>
        <dbReference type="ARBA" id="ARBA00022692"/>
    </source>
</evidence>
<dbReference type="InterPro" id="IPR035952">
    <property type="entry name" value="Rhomboid-like_sf"/>
</dbReference>
<dbReference type="EMBL" id="FOQT01000003">
    <property type="protein sequence ID" value="SFI25138.1"/>
    <property type="molecule type" value="Genomic_DNA"/>
</dbReference>
<dbReference type="GO" id="GO:0004252">
    <property type="term" value="F:serine-type endopeptidase activity"/>
    <property type="evidence" value="ECO:0007669"/>
    <property type="project" value="InterPro"/>
</dbReference>
<evidence type="ECO:0000313" key="9">
    <source>
        <dbReference type="EMBL" id="SFI25138.1"/>
    </source>
</evidence>
<feature type="transmembrane region" description="Helical" evidence="7">
    <location>
        <begin position="223"/>
        <end position="244"/>
    </location>
</feature>
<dbReference type="AlphaFoldDB" id="A0A1I3GNQ0"/>
<protein>
    <submittedName>
        <fullName evidence="9">Membrane associated serine protease, rhomboid family</fullName>
    </submittedName>
</protein>
<feature type="transmembrane region" description="Helical" evidence="7">
    <location>
        <begin position="197"/>
        <end position="217"/>
    </location>
</feature>
<evidence type="ECO:0000256" key="2">
    <source>
        <dbReference type="ARBA" id="ARBA00009045"/>
    </source>
</evidence>
<organism evidence="9 10">
    <name type="scientific">Halpernia frigidisoli</name>
    <dbReference type="NCBI Taxonomy" id="1125876"/>
    <lineage>
        <taxon>Bacteria</taxon>
        <taxon>Pseudomonadati</taxon>
        <taxon>Bacteroidota</taxon>
        <taxon>Flavobacteriia</taxon>
        <taxon>Flavobacteriales</taxon>
        <taxon>Weeksellaceae</taxon>
        <taxon>Chryseobacterium group</taxon>
        <taxon>Halpernia</taxon>
    </lineage>
</organism>
<name>A0A1I3GNQ0_9FLAO</name>
<dbReference type="InterPro" id="IPR022764">
    <property type="entry name" value="Peptidase_S54_rhomboid_dom"/>
</dbReference>
<comment type="similarity">
    <text evidence="2">Belongs to the peptidase S54 family.</text>
</comment>
<feature type="transmembrane region" description="Helical" evidence="7">
    <location>
        <begin position="167"/>
        <end position="185"/>
    </location>
</feature>
<feature type="domain" description="Peptidase S54 rhomboid" evidence="8">
    <location>
        <begin position="159"/>
        <end position="242"/>
    </location>
</feature>
<dbReference type="Proteomes" id="UP000198931">
    <property type="component" value="Unassembled WGS sequence"/>
</dbReference>
<dbReference type="PANTHER" id="PTHR43731">
    <property type="entry name" value="RHOMBOID PROTEASE"/>
    <property type="match status" value="1"/>
</dbReference>
<proteinExistence type="inferred from homology"/>
<dbReference type="SUPFAM" id="SSF144091">
    <property type="entry name" value="Rhomboid-like"/>
    <property type="match status" value="1"/>
</dbReference>
<dbReference type="OrthoDB" id="9807874at2"/>
<dbReference type="GO" id="GO:0006508">
    <property type="term" value="P:proteolysis"/>
    <property type="evidence" value="ECO:0007669"/>
    <property type="project" value="UniProtKB-KW"/>
</dbReference>
<feature type="domain" description="Peptidase S54 rhomboid" evidence="8">
    <location>
        <begin position="45"/>
        <end position="110"/>
    </location>
</feature>
<evidence type="ECO:0000313" key="10">
    <source>
        <dbReference type="Proteomes" id="UP000198931"/>
    </source>
</evidence>
<dbReference type="PANTHER" id="PTHR43731:SF14">
    <property type="entry name" value="PRESENILIN-ASSOCIATED RHOMBOID-LIKE PROTEIN, MITOCHONDRIAL"/>
    <property type="match status" value="1"/>
</dbReference>
<keyword evidence="3 7" id="KW-0812">Transmembrane</keyword>
<sequence length="251" mass="28264">MFPKLTPITKNIIILNVIIYVIANFIYPNLYPLFQAYFPLSPNFHSWQIITHMFMHAPLGQGYGIMHILFNMMTLWSFGPVLEQIMGEKKYVILYFVSGLAGFVLFNLWNYYEIHQLMTSLTNEGVNVAEIFQKANLHYSGDMNIAAKTPLAIAQSQQLYGELVSPMLGASAAIMGVVAGFATLFPDSKLYMMFIPIGIKAKYMVIGFVVISFFLQITGRTLGIAHFAHIGGAIAGFLIARHFAKNRYRIN</sequence>
<accession>A0A1I3GNQ0</accession>
<dbReference type="Pfam" id="PF01694">
    <property type="entry name" value="Rhomboid"/>
    <property type="match status" value="2"/>
</dbReference>
<dbReference type="Gene3D" id="1.20.1540.10">
    <property type="entry name" value="Rhomboid-like"/>
    <property type="match status" value="1"/>
</dbReference>
<feature type="transmembrane region" description="Helical" evidence="7">
    <location>
        <begin position="50"/>
        <end position="70"/>
    </location>
</feature>
<reference evidence="9 10" key="1">
    <citation type="submission" date="2016-10" db="EMBL/GenBank/DDBJ databases">
        <authorList>
            <person name="de Groot N.N."/>
        </authorList>
    </citation>
    <scope>NUCLEOTIDE SEQUENCE [LARGE SCALE GENOMIC DNA]</scope>
    <source>
        <strain evidence="9 10">DSM 26000</strain>
    </source>
</reference>
<comment type="subcellular location">
    <subcellularLocation>
        <location evidence="1">Membrane</location>
        <topology evidence="1">Multi-pass membrane protein</topology>
    </subcellularLocation>
</comment>
<dbReference type="STRING" id="1125876.SAMN05443292_1948"/>
<evidence type="ECO:0000256" key="5">
    <source>
        <dbReference type="ARBA" id="ARBA00022989"/>
    </source>
</evidence>
<dbReference type="InterPro" id="IPR050925">
    <property type="entry name" value="Rhomboid_protease_S54"/>
</dbReference>
<feature type="transmembrane region" description="Helical" evidence="7">
    <location>
        <begin position="91"/>
        <end position="112"/>
    </location>
</feature>
<dbReference type="GO" id="GO:0016020">
    <property type="term" value="C:membrane"/>
    <property type="evidence" value="ECO:0007669"/>
    <property type="project" value="UniProtKB-SubCell"/>
</dbReference>
<keyword evidence="4" id="KW-0378">Hydrolase</keyword>
<evidence type="ECO:0000256" key="6">
    <source>
        <dbReference type="ARBA" id="ARBA00023136"/>
    </source>
</evidence>
<evidence type="ECO:0000256" key="7">
    <source>
        <dbReference type="SAM" id="Phobius"/>
    </source>
</evidence>
<feature type="transmembrane region" description="Helical" evidence="7">
    <location>
        <begin position="12"/>
        <end position="30"/>
    </location>
</feature>
<evidence type="ECO:0000256" key="4">
    <source>
        <dbReference type="ARBA" id="ARBA00022801"/>
    </source>
</evidence>
<evidence type="ECO:0000259" key="8">
    <source>
        <dbReference type="Pfam" id="PF01694"/>
    </source>
</evidence>
<keyword evidence="10" id="KW-1185">Reference proteome</keyword>